<dbReference type="GO" id="GO:0061630">
    <property type="term" value="F:ubiquitin protein ligase activity"/>
    <property type="evidence" value="ECO:0007669"/>
    <property type="project" value="InterPro"/>
</dbReference>
<organism evidence="11 12">
    <name type="scientific">Cladonia borealis</name>
    <dbReference type="NCBI Taxonomy" id="184061"/>
    <lineage>
        <taxon>Eukaryota</taxon>
        <taxon>Fungi</taxon>
        <taxon>Dikarya</taxon>
        <taxon>Ascomycota</taxon>
        <taxon>Pezizomycotina</taxon>
        <taxon>Lecanoromycetes</taxon>
        <taxon>OSLEUM clade</taxon>
        <taxon>Lecanoromycetidae</taxon>
        <taxon>Lecanorales</taxon>
        <taxon>Lecanorineae</taxon>
        <taxon>Cladoniaceae</taxon>
        <taxon>Cladonia</taxon>
    </lineage>
</organism>
<accession>A0AA39R0Q6</accession>
<dbReference type="PANTHER" id="PTHR12170">
    <property type="entry name" value="MACROPHAGE ERYTHROBLAST ATTACHER-RELATED"/>
    <property type="match status" value="1"/>
</dbReference>
<reference evidence="11" key="1">
    <citation type="submission" date="2023-03" db="EMBL/GenBank/DDBJ databases">
        <title>Complete genome of Cladonia borealis.</title>
        <authorList>
            <person name="Park H."/>
        </authorList>
    </citation>
    <scope>NUCLEOTIDE SEQUENCE</scope>
    <source>
        <strain evidence="11">ANT050790</strain>
    </source>
</reference>
<dbReference type="InterPro" id="IPR044063">
    <property type="entry name" value="ZF_RING_GID"/>
</dbReference>
<dbReference type="GO" id="GO:0008270">
    <property type="term" value="F:zinc ion binding"/>
    <property type="evidence" value="ECO:0007669"/>
    <property type="project" value="UniProtKB-KW"/>
</dbReference>
<dbReference type="InterPro" id="IPR013144">
    <property type="entry name" value="CRA_dom"/>
</dbReference>
<evidence type="ECO:0000259" key="9">
    <source>
        <dbReference type="PROSITE" id="PS50897"/>
    </source>
</evidence>
<comment type="similarity">
    <text evidence="3">Belongs to the FYV10 family.</text>
</comment>
<evidence type="ECO:0000256" key="4">
    <source>
        <dbReference type="ARBA" id="ARBA00022490"/>
    </source>
</evidence>
<keyword evidence="6 8" id="KW-0863">Zinc-finger</keyword>
<name>A0AA39R0Q6_9LECA</name>
<comment type="subcellular location">
    <subcellularLocation>
        <location evidence="2">Cytoplasm</location>
    </subcellularLocation>
</comment>
<dbReference type="GO" id="GO:0005737">
    <property type="term" value="C:cytoplasm"/>
    <property type="evidence" value="ECO:0007669"/>
    <property type="project" value="UniProtKB-SubCell"/>
</dbReference>
<dbReference type="InterPro" id="IPR006594">
    <property type="entry name" value="LisH"/>
</dbReference>
<dbReference type="InterPro" id="IPR024964">
    <property type="entry name" value="CTLH/CRA"/>
</dbReference>
<dbReference type="EMBL" id="JAFEKC020000009">
    <property type="protein sequence ID" value="KAK0512695.1"/>
    <property type="molecule type" value="Genomic_DNA"/>
</dbReference>
<keyword evidence="4" id="KW-0963">Cytoplasm</keyword>
<dbReference type="PROSITE" id="PS50896">
    <property type="entry name" value="LISH"/>
    <property type="match status" value="1"/>
</dbReference>
<dbReference type="GO" id="GO:0034657">
    <property type="term" value="C:GID complex"/>
    <property type="evidence" value="ECO:0007669"/>
    <property type="project" value="TreeGrafter"/>
</dbReference>
<dbReference type="PROSITE" id="PS50897">
    <property type="entry name" value="CTLH"/>
    <property type="match status" value="1"/>
</dbReference>
<dbReference type="Pfam" id="PF08513">
    <property type="entry name" value="LisH"/>
    <property type="match status" value="1"/>
</dbReference>
<evidence type="ECO:0000313" key="12">
    <source>
        <dbReference type="Proteomes" id="UP001166286"/>
    </source>
</evidence>
<keyword evidence="7" id="KW-0862">Zinc</keyword>
<dbReference type="SMART" id="SM00668">
    <property type="entry name" value="CTLH"/>
    <property type="match status" value="1"/>
</dbReference>
<dbReference type="SMART" id="SM00757">
    <property type="entry name" value="CRA"/>
    <property type="match status" value="1"/>
</dbReference>
<keyword evidence="5" id="KW-0479">Metal-binding</keyword>
<feature type="zinc finger region" description="RING-Gid-type" evidence="8">
    <location>
        <begin position="325"/>
        <end position="386"/>
    </location>
</feature>
<protein>
    <recommendedName>
        <fullName evidence="13">Macrophage erythroblast attacher</fullName>
    </recommendedName>
</protein>
<comment type="function">
    <text evidence="1">Involved in the proteasome-dependent degradation of fructose-1,6-bisphosphatase.</text>
</comment>
<evidence type="ECO:0000256" key="2">
    <source>
        <dbReference type="ARBA" id="ARBA00004496"/>
    </source>
</evidence>
<evidence type="ECO:0000256" key="1">
    <source>
        <dbReference type="ARBA" id="ARBA00002343"/>
    </source>
</evidence>
<dbReference type="Pfam" id="PF10607">
    <property type="entry name" value="CTLH"/>
    <property type="match status" value="1"/>
</dbReference>
<gene>
    <name evidence="11" type="ORF">JMJ35_004712</name>
</gene>
<evidence type="ECO:0000256" key="8">
    <source>
        <dbReference type="PROSITE-ProRule" id="PRU01215"/>
    </source>
</evidence>
<evidence type="ECO:0000259" key="10">
    <source>
        <dbReference type="PROSITE" id="PS51867"/>
    </source>
</evidence>
<dbReference type="PANTHER" id="PTHR12170:SF2">
    <property type="entry name" value="E3 UBIQUITIN-PROTEIN TRANSFERASE MAEA"/>
    <property type="match status" value="1"/>
</dbReference>
<evidence type="ECO:0000256" key="3">
    <source>
        <dbReference type="ARBA" id="ARBA00010615"/>
    </source>
</evidence>
<evidence type="ECO:0000256" key="7">
    <source>
        <dbReference type="ARBA" id="ARBA00022833"/>
    </source>
</evidence>
<sequence length="401" mass="45995">MAAELTTTKLNAESHLLLDQPLLRLPHELARKNFKTVQKNVERENKEILTALKTTANAAFAGQDAAQTLNSLDSMISRMQGLKRKMQSLHNEEKVLHQHSRRRIQHLQDLYEIPSLADVKYDEWSRIRLNRLLVDYLLRCGYGESARALAREKNIEDLVDLDVFVQCHRVEESLRRRSTTECLAWCFEHKPMMKKLDNRLEFALRLQQCVELRRNGKVVEARQHARKYLTQHANMYPREVNRAAGLLAFPPDTQVPEYKMLYSDARWEYLANLFVQTHHELFSLPARPLLHIAISAGLSALKTPSCHSKHASSTANASSTTTSVCPICSTELNELARKLPYAHHTKSYVENDPVVLPNGRVYGRDRLLEMSAKFGLDPGKVKDPTTSVEYDISEIRKVYIS</sequence>
<dbReference type="Proteomes" id="UP001166286">
    <property type="component" value="Unassembled WGS sequence"/>
</dbReference>
<comment type="caution">
    <text evidence="11">The sequence shown here is derived from an EMBL/GenBank/DDBJ whole genome shotgun (WGS) entry which is preliminary data.</text>
</comment>
<feature type="domain" description="CTLH" evidence="9">
    <location>
        <begin position="163"/>
        <end position="220"/>
    </location>
</feature>
<keyword evidence="12" id="KW-1185">Reference proteome</keyword>
<dbReference type="AlphaFoldDB" id="A0AA39R0Q6"/>
<evidence type="ECO:0000313" key="11">
    <source>
        <dbReference type="EMBL" id="KAK0512695.1"/>
    </source>
</evidence>
<evidence type="ECO:0000256" key="6">
    <source>
        <dbReference type="ARBA" id="ARBA00022771"/>
    </source>
</evidence>
<dbReference type="InterPro" id="IPR045098">
    <property type="entry name" value="Fyv10_fam"/>
</dbReference>
<dbReference type="InterPro" id="IPR006595">
    <property type="entry name" value="CTLH_C"/>
</dbReference>
<evidence type="ECO:0000256" key="5">
    <source>
        <dbReference type="ARBA" id="ARBA00022723"/>
    </source>
</evidence>
<proteinExistence type="inferred from homology"/>
<dbReference type="GO" id="GO:0043161">
    <property type="term" value="P:proteasome-mediated ubiquitin-dependent protein catabolic process"/>
    <property type="evidence" value="ECO:0007669"/>
    <property type="project" value="InterPro"/>
</dbReference>
<feature type="domain" description="RING-Gid-type" evidence="10">
    <location>
        <begin position="325"/>
        <end position="386"/>
    </location>
</feature>
<dbReference type="SMART" id="SM00667">
    <property type="entry name" value="LisH"/>
    <property type="match status" value="1"/>
</dbReference>
<evidence type="ECO:0008006" key="13">
    <source>
        <dbReference type="Google" id="ProtNLM"/>
    </source>
</evidence>
<dbReference type="PROSITE" id="PS51867">
    <property type="entry name" value="ZF_RING_GID"/>
    <property type="match status" value="1"/>
</dbReference>
<dbReference type="GO" id="GO:0005634">
    <property type="term" value="C:nucleus"/>
    <property type="evidence" value="ECO:0007669"/>
    <property type="project" value="TreeGrafter"/>
</dbReference>